<feature type="region of interest" description="Disordered" evidence="1">
    <location>
        <begin position="37"/>
        <end position="100"/>
    </location>
</feature>
<accession>A0ABN9XKQ1</accession>
<dbReference type="EMBL" id="CAUYUJ010020544">
    <property type="protein sequence ID" value="CAK0899053.1"/>
    <property type="molecule type" value="Genomic_DNA"/>
</dbReference>
<keyword evidence="3" id="KW-1185">Reference proteome</keyword>
<evidence type="ECO:0000313" key="3">
    <source>
        <dbReference type="Proteomes" id="UP001189429"/>
    </source>
</evidence>
<feature type="non-terminal residue" evidence="2">
    <location>
        <position position="1"/>
    </location>
</feature>
<reference evidence="2" key="1">
    <citation type="submission" date="2023-10" db="EMBL/GenBank/DDBJ databases">
        <authorList>
            <person name="Chen Y."/>
            <person name="Shah S."/>
            <person name="Dougan E. K."/>
            <person name="Thang M."/>
            <person name="Chan C."/>
        </authorList>
    </citation>
    <scope>NUCLEOTIDE SEQUENCE [LARGE SCALE GENOMIC DNA]</scope>
</reference>
<organism evidence="2 3">
    <name type="scientific">Prorocentrum cordatum</name>
    <dbReference type="NCBI Taxonomy" id="2364126"/>
    <lineage>
        <taxon>Eukaryota</taxon>
        <taxon>Sar</taxon>
        <taxon>Alveolata</taxon>
        <taxon>Dinophyceae</taxon>
        <taxon>Prorocentrales</taxon>
        <taxon>Prorocentraceae</taxon>
        <taxon>Prorocentrum</taxon>
    </lineage>
</organism>
<dbReference type="Proteomes" id="UP001189429">
    <property type="component" value="Unassembled WGS sequence"/>
</dbReference>
<name>A0ABN9XKQ1_9DINO</name>
<feature type="compositionally biased region" description="Basic residues" evidence="1">
    <location>
        <begin position="70"/>
        <end position="91"/>
    </location>
</feature>
<evidence type="ECO:0000313" key="2">
    <source>
        <dbReference type="EMBL" id="CAK0899053.1"/>
    </source>
</evidence>
<feature type="non-terminal residue" evidence="2">
    <location>
        <position position="197"/>
    </location>
</feature>
<proteinExistence type="predicted"/>
<evidence type="ECO:0000256" key="1">
    <source>
        <dbReference type="SAM" id="MobiDB-lite"/>
    </source>
</evidence>
<sequence>SPVASGPLRRLSLWLCRSHPSRGHVRQSALRFGAAPALQGRGHRDGDDQLSASQLRARHGVQDERQAWGQRRHQPGHHRRRAGRGRHRRGGRVQDGQSELSSVCEGRLLSVTSSPPAPLRHHPFFSPAVQIPVLAPPAFVLPPEQGNSSHGISDSLRKRFALTLERPEAGIHPDASYCTHASMVFGFAHYLLLIRSV</sequence>
<comment type="caution">
    <text evidence="2">The sequence shown here is derived from an EMBL/GenBank/DDBJ whole genome shotgun (WGS) entry which is preliminary data.</text>
</comment>
<protein>
    <submittedName>
        <fullName evidence="2">Uncharacterized protein</fullName>
    </submittedName>
</protein>
<gene>
    <name evidence="2" type="ORF">PCOR1329_LOCUS76674</name>
</gene>